<dbReference type="AlphaFoldDB" id="A0A7I9YTZ9"/>
<evidence type="ECO:0000313" key="2">
    <source>
        <dbReference type="Proteomes" id="UP000465360"/>
    </source>
</evidence>
<sequence>MSAITGWRLSSGHQRILQLGHCHFEPTKALKKGLMPVPARVSATDRVRAKIDELFASDRELSEILKEWRDWVRGR</sequence>
<accession>A0A7I9YTZ9</accession>
<dbReference type="RefSeq" id="WP_139805518.1">
    <property type="nucleotide sequence ID" value="NZ_BLKZ01000001.1"/>
</dbReference>
<organism evidence="1 2">
    <name type="scientific">Mycobacterium bourgelatii</name>
    <dbReference type="NCBI Taxonomy" id="1273442"/>
    <lineage>
        <taxon>Bacteria</taxon>
        <taxon>Bacillati</taxon>
        <taxon>Actinomycetota</taxon>
        <taxon>Actinomycetes</taxon>
        <taxon>Mycobacteriales</taxon>
        <taxon>Mycobacteriaceae</taxon>
        <taxon>Mycobacterium</taxon>
    </lineage>
</organism>
<comment type="caution">
    <text evidence="1">The sequence shown here is derived from an EMBL/GenBank/DDBJ whole genome shotgun (WGS) entry which is preliminary data.</text>
</comment>
<keyword evidence="2" id="KW-1185">Reference proteome</keyword>
<gene>
    <name evidence="1" type="ORF">MBOU_42030</name>
</gene>
<protein>
    <submittedName>
        <fullName evidence="1">Uncharacterized protein</fullName>
    </submittedName>
</protein>
<reference evidence="1 2" key="1">
    <citation type="journal article" date="2019" name="Emerg. Microbes Infect.">
        <title>Comprehensive subspecies identification of 175 nontuberculous mycobacteria species based on 7547 genomic profiles.</title>
        <authorList>
            <person name="Matsumoto Y."/>
            <person name="Kinjo T."/>
            <person name="Motooka D."/>
            <person name="Nabeya D."/>
            <person name="Jung N."/>
            <person name="Uechi K."/>
            <person name="Horii T."/>
            <person name="Iida T."/>
            <person name="Fujita J."/>
            <person name="Nakamura S."/>
        </authorList>
    </citation>
    <scope>NUCLEOTIDE SEQUENCE [LARGE SCALE GENOMIC DNA]</scope>
    <source>
        <strain evidence="1 2">JCM 30725</strain>
    </source>
</reference>
<dbReference type="EMBL" id="BLKZ01000001">
    <property type="protein sequence ID" value="GFG92161.1"/>
    <property type="molecule type" value="Genomic_DNA"/>
</dbReference>
<evidence type="ECO:0000313" key="1">
    <source>
        <dbReference type="EMBL" id="GFG92161.1"/>
    </source>
</evidence>
<name>A0A7I9YTZ9_MYCBU</name>
<dbReference type="Proteomes" id="UP000465360">
    <property type="component" value="Unassembled WGS sequence"/>
</dbReference>
<proteinExistence type="predicted"/>